<evidence type="ECO:0000256" key="8">
    <source>
        <dbReference type="ARBA" id="ARBA00023277"/>
    </source>
</evidence>
<dbReference type="Gene3D" id="3.30.428.10">
    <property type="entry name" value="HIT-like"/>
    <property type="match status" value="2"/>
</dbReference>
<proteinExistence type="predicted"/>
<keyword evidence="6 12" id="KW-0548">Nucleotidyltransferase</keyword>
<dbReference type="GO" id="GO:0008270">
    <property type="term" value="F:zinc ion binding"/>
    <property type="evidence" value="ECO:0007669"/>
    <property type="project" value="InterPro"/>
</dbReference>
<sequence length="362" mass="40181">MSDQHRLRRAVGEAPVWRRDYRKADGRKLYLYGHEEHNLAPMPESADEIAQGGEVRFHPLRSEWNVYAAHRQNRTFKPPAADDPLAPTRADGPATEIPFEDFELAIFDNKFAAFHNSASETAQLAGMASEPAKGACEVVVYSPKASGSLHTIGKDRRRLLLSAILDRYDALFSSGCNYVLPFENRGDEVGVTLHHPHGQIYGFKHIPHVQQQAMSAFADGYDLAAEINIATPDYGLGESGGIAAFVPRFARFPYEVWLAPMERRAGPWDCTDGELEALAEWLGEITRRFDAMFEGPAATMMAFHAAPNPEAHAAPGYHFTVQFYPLLRAPGRVKYLASVEQHTGTFTVDVMPESAVEALRNV</sequence>
<evidence type="ECO:0000313" key="12">
    <source>
        <dbReference type="EMBL" id="NVE93285.1"/>
    </source>
</evidence>
<dbReference type="PANTHER" id="PTHR11943">
    <property type="entry name" value="GALACTOSE-1-PHOSPHATE URIDYLYLTRANSFERASE"/>
    <property type="match status" value="1"/>
</dbReference>
<evidence type="ECO:0000256" key="6">
    <source>
        <dbReference type="ARBA" id="ARBA00022695"/>
    </source>
</evidence>
<dbReference type="EMBL" id="JABWTA010000001">
    <property type="protein sequence ID" value="NVE93285.1"/>
    <property type="molecule type" value="Genomic_DNA"/>
</dbReference>
<dbReference type="GO" id="GO:0033499">
    <property type="term" value="P:galactose catabolic process via UDP-galactose, Leloir pathway"/>
    <property type="evidence" value="ECO:0007669"/>
    <property type="project" value="TreeGrafter"/>
</dbReference>
<dbReference type="InterPro" id="IPR005849">
    <property type="entry name" value="GalP_Utransf_N"/>
</dbReference>
<dbReference type="GO" id="GO:0005737">
    <property type="term" value="C:cytoplasm"/>
    <property type="evidence" value="ECO:0007669"/>
    <property type="project" value="TreeGrafter"/>
</dbReference>
<evidence type="ECO:0000256" key="9">
    <source>
        <dbReference type="ARBA" id="ARBA00030549"/>
    </source>
</evidence>
<dbReference type="Pfam" id="PF01087">
    <property type="entry name" value="GalP_UDP_transf"/>
    <property type="match status" value="1"/>
</dbReference>
<dbReference type="RefSeq" id="WP_176271664.1">
    <property type="nucleotide sequence ID" value="NZ_JABWTA010000001.1"/>
</dbReference>
<comment type="catalytic activity">
    <reaction evidence="1">
        <text>alpha-D-galactose 1-phosphate + UDP-alpha-D-glucose = alpha-D-glucose 1-phosphate + UDP-alpha-D-galactose</text>
        <dbReference type="Rhea" id="RHEA:13989"/>
        <dbReference type="ChEBI" id="CHEBI:58336"/>
        <dbReference type="ChEBI" id="CHEBI:58601"/>
        <dbReference type="ChEBI" id="CHEBI:58885"/>
        <dbReference type="ChEBI" id="CHEBI:66914"/>
        <dbReference type="EC" id="2.7.7.12"/>
    </reaction>
</comment>
<dbReference type="AlphaFoldDB" id="A0A850H7R1"/>
<dbReference type="PIRSF" id="PIRSF000808">
    <property type="entry name" value="GalT"/>
    <property type="match status" value="1"/>
</dbReference>
<evidence type="ECO:0000259" key="11">
    <source>
        <dbReference type="Pfam" id="PF01087"/>
    </source>
</evidence>
<name>A0A850H7R1_9SPHN</name>
<evidence type="ECO:0000256" key="4">
    <source>
        <dbReference type="ARBA" id="ARBA00016340"/>
    </source>
</evidence>
<evidence type="ECO:0000256" key="3">
    <source>
        <dbReference type="ARBA" id="ARBA00012384"/>
    </source>
</evidence>
<dbReference type="SUPFAM" id="SSF54197">
    <property type="entry name" value="HIT-like"/>
    <property type="match status" value="2"/>
</dbReference>
<dbReference type="InterPro" id="IPR036265">
    <property type="entry name" value="HIT-like_sf"/>
</dbReference>
<evidence type="ECO:0000256" key="5">
    <source>
        <dbReference type="ARBA" id="ARBA00022679"/>
    </source>
</evidence>
<keyword evidence="5 12" id="KW-0808">Transferase</keyword>
<comment type="caution">
    <text evidence="12">The sequence shown here is derived from an EMBL/GenBank/DDBJ whole genome shotgun (WGS) entry which is preliminary data.</text>
</comment>
<dbReference type="InterPro" id="IPR019779">
    <property type="entry name" value="GalP_UDPtransf1_His-AS"/>
</dbReference>
<feature type="domain" description="Galactose-1-phosphate uridyl transferase N-terminal" evidence="11">
    <location>
        <begin position="53"/>
        <end position="207"/>
    </location>
</feature>
<keyword evidence="8" id="KW-0119">Carbohydrate metabolism</keyword>
<reference evidence="12 13" key="1">
    <citation type="submission" date="2020-06" db="EMBL/GenBank/DDBJ databases">
        <title>Altererythrobacter lutimaris sp. nov., a marine bacterium isolated from a tidal flat.</title>
        <authorList>
            <person name="Kim D."/>
            <person name="Yoo Y."/>
            <person name="Kim J.-J."/>
        </authorList>
    </citation>
    <scope>NUCLEOTIDE SEQUENCE [LARGE SCALE GENOMIC DNA]</scope>
    <source>
        <strain evidence="12 13">JGD-16</strain>
    </source>
</reference>
<comment type="pathway">
    <text evidence="2">Carbohydrate metabolism; galactose metabolism.</text>
</comment>
<keyword evidence="7" id="KW-0299">Galactose metabolism</keyword>
<protein>
    <recommendedName>
        <fullName evidence="4">Galactose-1-phosphate uridylyltransferase</fullName>
        <ecNumber evidence="3">2.7.7.12</ecNumber>
    </recommendedName>
    <alternativeName>
        <fullName evidence="9">UDP-glucose--hexose-1-phosphate uridylyltransferase</fullName>
    </alternativeName>
</protein>
<feature type="active site" description="Tele-UMP-histidine intermediate" evidence="10">
    <location>
        <position position="197"/>
    </location>
</feature>
<gene>
    <name evidence="12" type="ORF">HUO12_00070</name>
</gene>
<keyword evidence="13" id="KW-1185">Reference proteome</keyword>
<evidence type="ECO:0000313" key="13">
    <source>
        <dbReference type="Proteomes" id="UP000546031"/>
    </source>
</evidence>
<dbReference type="EC" id="2.7.7.12" evidence="3"/>
<dbReference type="PANTHER" id="PTHR11943:SF1">
    <property type="entry name" value="GALACTOSE-1-PHOSPHATE URIDYLYLTRANSFERASE"/>
    <property type="match status" value="1"/>
</dbReference>
<evidence type="ECO:0000256" key="7">
    <source>
        <dbReference type="ARBA" id="ARBA00023144"/>
    </source>
</evidence>
<organism evidence="12 13">
    <name type="scientific">Altererythrobacter lutimaris</name>
    <dbReference type="NCBI Taxonomy" id="2743979"/>
    <lineage>
        <taxon>Bacteria</taxon>
        <taxon>Pseudomonadati</taxon>
        <taxon>Pseudomonadota</taxon>
        <taxon>Alphaproteobacteria</taxon>
        <taxon>Sphingomonadales</taxon>
        <taxon>Erythrobacteraceae</taxon>
        <taxon>Altererythrobacter</taxon>
    </lineage>
</organism>
<accession>A0A850H7R1</accession>
<dbReference type="Proteomes" id="UP000546031">
    <property type="component" value="Unassembled WGS sequence"/>
</dbReference>
<evidence type="ECO:0000256" key="1">
    <source>
        <dbReference type="ARBA" id="ARBA00001107"/>
    </source>
</evidence>
<dbReference type="GO" id="GO:0008108">
    <property type="term" value="F:UDP-glucose:hexose-1-phosphate uridylyltransferase activity"/>
    <property type="evidence" value="ECO:0007669"/>
    <property type="project" value="UniProtKB-EC"/>
</dbReference>
<dbReference type="InterPro" id="IPR001937">
    <property type="entry name" value="GalP_UDPtransf1"/>
</dbReference>
<evidence type="ECO:0000256" key="10">
    <source>
        <dbReference type="PIRSR" id="PIRSR000808-1"/>
    </source>
</evidence>
<dbReference type="PROSITE" id="PS00117">
    <property type="entry name" value="GAL_P_UDP_TRANSF_I"/>
    <property type="match status" value="1"/>
</dbReference>
<evidence type="ECO:0000256" key="2">
    <source>
        <dbReference type="ARBA" id="ARBA00004947"/>
    </source>
</evidence>